<dbReference type="Gene3D" id="3.40.50.12500">
    <property type="match status" value="1"/>
</dbReference>
<gene>
    <name evidence="2" type="ORF">DI556_15130</name>
</gene>
<reference evidence="2 3" key="1">
    <citation type="submission" date="2017-08" db="EMBL/GenBank/DDBJ databases">
        <title>Infants hospitalized years apart are colonized by the same room-sourced microbial strains.</title>
        <authorList>
            <person name="Brooks B."/>
            <person name="Olm M.R."/>
            <person name="Firek B.A."/>
            <person name="Baker R."/>
            <person name="Thomas B.C."/>
            <person name="Morowitz M.J."/>
            <person name="Banfield J.F."/>
        </authorList>
    </citation>
    <scope>NUCLEOTIDE SEQUENCE [LARGE SCALE GENOMIC DNA]</scope>
    <source>
        <strain evidence="2">S2_005_002_R2_34</strain>
    </source>
</reference>
<dbReference type="AlphaFoldDB" id="A0A2W5N3W0"/>
<organism evidence="2 3">
    <name type="scientific">Rhodovulum sulfidophilum</name>
    <name type="common">Rhodobacter sulfidophilus</name>
    <dbReference type="NCBI Taxonomy" id="35806"/>
    <lineage>
        <taxon>Bacteria</taxon>
        <taxon>Pseudomonadati</taxon>
        <taxon>Pseudomonadota</taxon>
        <taxon>Alphaproteobacteria</taxon>
        <taxon>Rhodobacterales</taxon>
        <taxon>Paracoccaceae</taxon>
        <taxon>Rhodovulum</taxon>
    </lineage>
</organism>
<dbReference type="PANTHER" id="PTHR28047">
    <property type="entry name" value="PROTEIN DCG1"/>
    <property type="match status" value="1"/>
</dbReference>
<protein>
    <submittedName>
        <fullName evidence="2">Hydantoin racemase</fullName>
    </submittedName>
</protein>
<dbReference type="InterPro" id="IPR053714">
    <property type="entry name" value="Iso_Racemase_Enz_sf"/>
</dbReference>
<accession>A0A2W5N3W0</accession>
<dbReference type="InterPro" id="IPR052186">
    <property type="entry name" value="Hydantoin_racemase-like"/>
</dbReference>
<evidence type="ECO:0000313" key="2">
    <source>
        <dbReference type="EMBL" id="PZQ48152.1"/>
    </source>
</evidence>
<sequence length="268" mass="29411">MTAARRVMFFNPVNATPEVDRIFLEMARNHRLPGTEVHVASLPASVGRFTHIEFRTYEAIATTGILRAARAAAREGFDAFVIGCFYDTALHDAREISGDMMVTAPCVAACEIAASLANRFGVIVGRRKWAGQMEANIREIGHGDRLTGLYEVGLGVDDFQRDHAETARRLIAAGRRAVEEDHAEALVLGCTMEIGFYKAIEAELGVPVIDPAIAAFKRAEYGAELRRRCGWTPSRKWTCEPPSEAEMARFGLFDDGAGAFGNRFVVEA</sequence>
<dbReference type="InterPro" id="IPR015942">
    <property type="entry name" value="Asp/Glu/hydantoin_racemase"/>
</dbReference>
<dbReference type="GO" id="GO:0047661">
    <property type="term" value="F:amino-acid racemase activity"/>
    <property type="evidence" value="ECO:0007669"/>
    <property type="project" value="InterPro"/>
</dbReference>
<comment type="caution">
    <text evidence="2">The sequence shown here is derived from an EMBL/GenBank/DDBJ whole genome shotgun (WGS) entry which is preliminary data.</text>
</comment>
<evidence type="ECO:0000313" key="3">
    <source>
        <dbReference type="Proteomes" id="UP000249185"/>
    </source>
</evidence>
<name>A0A2W5N3W0_RHOSU</name>
<dbReference type="PANTHER" id="PTHR28047:SF5">
    <property type="entry name" value="PROTEIN DCG1"/>
    <property type="match status" value="1"/>
</dbReference>
<comment type="similarity">
    <text evidence="1">Belongs to the HyuE racemase family.</text>
</comment>
<dbReference type="EMBL" id="QFPW01000013">
    <property type="protein sequence ID" value="PZQ48152.1"/>
    <property type="molecule type" value="Genomic_DNA"/>
</dbReference>
<evidence type="ECO:0000256" key="1">
    <source>
        <dbReference type="ARBA" id="ARBA00038414"/>
    </source>
</evidence>
<dbReference type="Proteomes" id="UP000249185">
    <property type="component" value="Unassembled WGS sequence"/>
</dbReference>
<dbReference type="Pfam" id="PF01177">
    <property type="entry name" value="Asp_Glu_race"/>
    <property type="match status" value="1"/>
</dbReference>
<proteinExistence type="inferred from homology"/>